<dbReference type="KEGG" id="smam:Mal15_62640"/>
<dbReference type="AlphaFoldDB" id="A0A5B9MLG9"/>
<name>A0A5B9MLG9_9BACT</name>
<evidence type="ECO:0000313" key="2">
    <source>
        <dbReference type="Proteomes" id="UP000321353"/>
    </source>
</evidence>
<proteinExistence type="predicted"/>
<gene>
    <name evidence="1" type="ORF">Mal15_62640</name>
</gene>
<dbReference type="Proteomes" id="UP000321353">
    <property type="component" value="Chromosome"/>
</dbReference>
<dbReference type="EMBL" id="CP036264">
    <property type="protein sequence ID" value="QEG02179.1"/>
    <property type="molecule type" value="Genomic_DNA"/>
</dbReference>
<keyword evidence="2" id="KW-1185">Reference proteome</keyword>
<protein>
    <submittedName>
        <fullName evidence="1">Uncharacterized protein</fullName>
    </submittedName>
</protein>
<sequence>MPAGSVSERHMGKRNRLKRFTQFGRKYIAIVLRIHSPMTTAPAISIVHSQSVIFRGGGPVVESLISVGGV</sequence>
<organism evidence="1 2">
    <name type="scientific">Stieleria maiorica</name>
    <dbReference type="NCBI Taxonomy" id="2795974"/>
    <lineage>
        <taxon>Bacteria</taxon>
        <taxon>Pseudomonadati</taxon>
        <taxon>Planctomycetota</taxon>
        <taxon>Planctomycetia</taxon>
        <taxon>Pirellulales</taxon>
        <taxon>Pirellulaceae</taxon>
        <taxon>Stieleria</taxon>
    </lineage>
</organism>
<evidence type="ECO:0000313" key="1">
    <source>
        <dbReference type="EMBL" id="QEG02179.1"/>
    </source>
</evidence>
<accession>A0A5B9MLG9</accession>
<reference evidence="1 2" key="1">
    <citation type="submission" date="2019-02" db="EMBL/GenBank/DDBJ databases">
        <title>Planctomycetal bacteria perform biofilm scaping via a novel small molecule.</title>
        <authorList>
            <person name="Jeske O."/>
            <person name="Boedeker C."/>
            <person name="Wiegand S."/>
            <person name="Breitling P."/>
            <person name="Kallscheuer N."/>
            <person name="Jogler M."/>
            <person name="Rohde M."/>
            <person name="Petersen J."/>
            <person name="Medema M.H."/>
            <person name="Surup F."/>
            <person name="Jogler C."/>
        </authorList>
    </citation>
    <scope>NUCLEOTIDE SEQUENCE [LARGE SCALE GENOMIC DNA]</scope>
    <source>
        <strain evidence="1 2">Mal15</strain>
    </source>
</reference>